<keyword evidence="1" id="KW-0479">Metal-binding</keyword>
<evidence type="ECO:0000313" key="4">
    <source>
        <dbReference type="EMBL" id="KAJ4831669.1"/>
    </source>
</evidence>
<keyword evidence="1" id="KW-0862">Zinc</keyword>
<proteinExistence type="predicted"/>
<dbReference type="InterPro" id="IPR001878">
    <property type="entry name" value="Znf_CCHC"/>
</dbReference>
<reference evidence="4" key="2">
    <citation type="journal article" date="2023" name="Plants (Basel)">
        <title>Annotation of the Turnera subulata (Passifloraceae) Draft Genome Reveals the S-Locus Evolved after the Divergence of Turneroideae from Passifloroideae in a Stepwise Manner.</title>
        <authorList>
            <person name="Henning P.M."/>
            <person name="Roalson E.H."/>
            <person name="Mir W."/>
            <person name="McCubbin A.G."/>
            <person name="Shore J.S."/>
        </authorList>
    </citation>
    <scope>NUCLEOTIDE SEQUENCE</scope>
    <source>
        <strain evidence="4">F60SS</strain>
    </source>
</reference>
<feature type="region of interest" description="Disordered" evidence="2">
    <location>
        <begin position="209"/>
        <end position="258"/>
    </location>
</feature>
<evidence type="ECO:0000313" key="5">
    <source>
        <dbReference type="Proteomes" id="UP001141552"/>
    </source>
</evidence>
<name>A0A9Q0FJ41_9ROSI</name>
<feature type="compositionally biased region" description="Basic and acidic residues" evidence="2">
    <location>
        <begin position="358"/>
        <end position="373"/>
    </location>
</feature>
<dbReference type="InterPro" id="IPR040256">
    <property type="entry name" value="At4g02000-like"/>
</dbReference>
<evidence type="ECO:0000256" key="2">
    <source>
        <dbReference type="SAM" id="MobiDB-lite"/>
    </source>
</evidence>
<gene>
    <name evidence="4" type="ORF">Tsubulata_020882</name>
</gene>
<feature type="region of interest" description="Disordered" evidence="2">
    <location>
        <begin position="351"/>
        <end position="373"/>
    </location>
</feature>
<comment type="caution">
    <text evidence="4">The sequence shown here is derived from an EMBL/GenBank/DDBJ whole genome shotgun (WGS) entry which is preliminary data.</text>
</comment>
<keyword evidence="5" id="KW-1185">Reference proteome</keyword>
<dbReference type="InterPro" id="IPR025558">
    <property type="entry name" value="DUF4283"/>
</dbReference>
<dbReference type="Proteomes" id="UP001141552">
    <property type="component" value="Unassembled WGS sequence"/>
</dbReference>
<evidence type="ECO:0000256" key="1">
    <source>
        <dbReference type="PROSITE-ProRule" id="PRU00047"/>
    </source>
</evidence>
<feature type="domain" description="CCHC-type" evidence="3">
    <location>
        <begin position="151"/>
        <end position="166"/>
    </location>
</feature>
<dbReference type="AlphaFoldDB" id="A0A9Q0FJ41"/>
<dbReference type="GO" id="GO:0008270">
    <property type="term" value="F:zinc ion binding"/>
    <property type="evidence" value="ECO:0007669"/>
    <property type="project" value="UniProtKB-KW"/>
</dbReference>
<sequence>MAKLWMCDKDFLVQGKGFNLYVFHFSSEEDKKRVAKGAPWFVANQHIIVKEWLPNLSWDQVDLGKSCMWIQVHGLPLEQMNEESARVIDEAFAGLLETNISLKNVVNPRSYIRLKVGIWVDRPLLTGFHNVTAGCEKSWVRFQYENLPELCWFCGRLGHQMQRCPSKGANDKLPVFDIPERGYGPWLKAEIPLDEQYGEILVEEPTKNMLASGSKRKRAEKVENKGKGKKVWKAKSPGLTEPTEDAAAEAPAPNPGPIHGCSLPTPVSQPQPHEDFLEYDPIVACGNVDRDLALKLGYYVDPIQPEMEASQCSQEIAFCEDKLLEYHLEKRSVPLLLVPPAKKWKECARGSTSTPSEARGEHQLHACRAKRWD</sequence>
<dbReference type="InterPro" id="IPR025836">
    <property type="entry name" value="Zn_knuckle_CX2CX4HX4C"/>
</dbReference>
<evidence type="ECO:0000259" key="3">
    <source>
        <dbReference type="PROSITE" id="PS50158"/>
    </source>
</evidence>
<accession>A0A9Q0FJ41</accession>
<protein>
    <recommendedName>
        <fullName evidence="3">CCHC-type domain-containing protein</fullName>
    </recommendedName>
</protein>
<reference evidence="4" key="1">
    <citation type="submission" date="2022-02" db="EMBL/GenBank/DDBJ databases">
        <authorList>
            <person name="Henning P.M."/>
            <person name="McCubbin A.G."/>
            <person name="Shore J.S."/>
        </authorList>
    </citation>
    <scope>NUCLEOTIDE SEQUENCE</scope>
    <source>
        <strain evidence="4">F60SS</strain>
        <tissue evidence="4">Leaves</tissue>
    </source>
</reference>
<dbReference type="EMBL" id="JAKUCV010005313">
    <property type="protein sequence ID" value="KAJ4831669.1"/>
    <property type="molecule type" value="Genomic_DNA"/>
</dbReference>
<dbReference type="OrthoDB" id="1044792at2759"/>
<dbReference type="PANTHER" id="PTHR31286:SF178">
    <property type="entry name" value="DUF4283 DOMAIN-CONTAINING PROTEIN"/>
    <property type="match status" value="1"/>
</dbReference>
<dbReference type="Pfam" id="PF14392">
    <property type="entry name" value="zf-CCHC_4"/>
    <property type="match status" value="1"/>
</dbReference>
<organism evidence="4 5">
    <name type="scientific">Turnera subulata</name>
    <dbReference type="NCBI Taxonomy" id="218843"/>
    <lineage>
        <taxon>Eukaryota</taxon>
        <taxon>Viridiplantae</taxon>
        <taxon>Streptophyta</taxon>
        <taxon>Embryophyta</taxon>
        <taxon>Tracheophyta</taxon>
        <taxon>Spermatophyta</taxon>
        <taxon>Magnoliopsida</taxon>
        <taxon>eudicotyledons</taxon>
        <taxon>Gunneridae</taxon>
        <taxon>Pentapetalae</taxon>
        <taxon>rosids</taxon>
        <taxon>fabids</taxon>
        <taxon>Malpighiales</taxon>
        <taxon>Passifloraceae</taxon>
        <taxon>Turnera</taxon>
    </lineage>
</organism>
<dbReference type="PROSITE" id="PS50158">
    <property type="entry name" value="ZF_CCHC"/>
    <property type="match status" value="1"/>
</dbReference>
<dbReference type="PANTHER" id="PTHR31286">
    <property type="entry name" value="GLYCINE-RICH CELL WALL STRUCTURAL PROTEIN 1.8-LIKE"/>
    <property type="match status" value="1"/>
</dbReference>
<dbReference type="Pfam" id="PF14111">
    <property type="entry name" value="DUF4283"/>
    <property type="match status" value="1"/>
</dbReference>
<keyword evidence="1" id="KW-0863">Zinc-finger</keyword>
<dbReference type="GO" id="GO:0003676">
    <property type="term" value="F:nucleic acid binding"/>
    <property type="evidence" value="ECO:0007669"/>
    <property type="project" value="InterPro"/>
</dbReference>